<dbReference type="GO" id="GO:0016020">
    <property type="term" value="C:membrane"/>
    <property type="evidence" value="ECO:0007669"/>
    <property type="project" value="UniProtKB-SubCell"/>
</dbReference>
<feature type="region of interest" description="Disordered" evidence="5">
    <location>
        <begin position="293"/>
        <end position="316"/>
    </location>
</feature>
<evidence type="ECO:0000256" key="3">
    <source>
        <dbReference type="ARBA" id="ARBA00022989"/>
    </source>
</evidence>
<feature type="region of interest" description="Disordered" evidence="5">
    <location>
        <begin position="972"/>
        <end position="998"/>
    </location>
</feature>
<feature type="chain" id="PRO_5012627825" evidence="6">
    <location>
        <begin position="25"/>
        <end position="1550"/>
    </location>
</feature>
<evidence type="ECO:0000313" key="8">
    <source>
        <dbReference type="Proteomes" id="UP000242875"/>
    </source>
</evidence>
<comment type="subcellular location">
    <subcellularLocation>
        <location evidence="1">Membrane</location>
        <topology evidence="1">Single-pass membrane protein</topology>
    </subcellularLocation>
</comment>
<dbReference type="GO" id="GO:0006685">
    <property type="term" value="P:sphingomyelin catabolic process"/>
    <property type="evidence" value="ECO:0007669"/>
    <property type="project" value="TreeGrafter"/>
</dbReference>
<accession>A0A261XWW9</accession>
<dbReference type="Proteomes" id="UP000242875">
    <property type="component" value="Unassembled WGS sequence"/>
</dbReference>
<dbReference type="EMBL" id="MVBO01000120">
    <property type="protein sequence ID" value="OZJ02859.1"/>
    <property type="molecule type" value="Genomic_DNA"/>
</dbReference>
<dbReference type="GO" id="GO:0050290">
    <property type="term" value="F:sphingomyelin phosphodiesterase D activity"/>
    <property type="evidence" value="ECO:0007669"/>
    <property type="project" value="InterPro"/>
</dbReference>
<comment type="caution">
    <text evidence="7">The sequence shown here is derived from an EMBL/GenBank/DDBJ whole genome shotgun (WGS) entry which is preliminary data.</text>
</comment>
<keyword evidence="8" id="KW-1185">Reference proteome</keyword>
<evidence type="ECO:0000256" key="6">
    <source>
        <dbReference type="SAM" id="SignalP"/>
    </source>
</evidence>
<feature type="compositionally biased region" description="Polar residues" evidence="5">
    <location>
        <begin position="721"/>
        <end position="730"/>
    </location>
</feature>
<feature type="signal peptide" evidence="6">
    <location>
        <begin position="1"/>
        <end position="24"/>
    </location>
</feature>
<proteinExistence type="predicted"/>
<evidence type="ECO:0000256" key="4">
    <source>
        <dbReference type="ARBA" id="ARBA00023136"/>
    </source>
</evidence>
<gene>
    <name evidence="7" type="ORF">BZG36_04088</name>
</gene>
<dbReference type="PANTHER" id="PTHR12988">
    <property type="entry name" value="SPHINGOMYELIN PHOSPHODIESTERASE 4"/>
    <property type="match status" value="1"/>
</dbReference>
<dbReference type="InterPro" id="IPR024129">
    <property type="entry name" value="Sphingomy_SMPD4"/>
</dbReference>
<protein>
    <submittedName>
        <fullName evidence="7">Uncharacterized protein</fullName>
    </submittedName>
</protein>
<reference evidence="7 8" key="1">
    <citation type="journal article" date="2017" name="Mycologia">
        <title>Bifiguratus adelaidae, gen. et sp. nov., a new member of Mucoromycotina in endophytic and soil-dwelling habitats.</title>
        <authorList>
            <person name="Torres-Cruz T.J."/>
            <person name="Billingsley Tobias T.L."/>
            <person name="Almatruk M."/>
            <person name="Hesse C."/>
            <person name="Kuske C.R."/>
            <person name="Desiro A."/>
            <person name="Benucci G.M."/>
            <person name="Bonito G."/>
            <person name="Stajich J.E."/>
            <person name="Dunlap C."/>
            <person name="Arnold A.E."/>
            <person name="Porras-Alfaro A."/>
        </authorList>
    </citation>
    <scope>NUCLEOTIDE SEQUENCE [LARGE SCALE GENOMIC DNA]</scope>
    <source>
        <strain evidence="7 8">AZ0501</strain>
    </source>
</reference>
<feature type="region of interest" description="Disordered" evidence="5">
    <location>
        <begin position="597"/>
        <end position="617"/>
    </location>
</feature>
<evidence type="ECO:0000256" key="2">
    <source>
        <dbReference type="ARBA" id="ARBA00022692"/>
    </source>
</evidence>
<organism evidence="7 8">
    <name type="scientific">Bifiguratus adelaidae</name>
    <dbReference type="NCBI Taxonomy" id="1938954"/>
    <lineage>
        <taxon>Eukaryota</taxon>
        <taxon>Fungi</taxon>
        <taxon>Fungi incertae sedis</taxon>
        <taxon>Mucoromycota</taxon>
        <taxon>Mucoromycotina</taxon>
        <taxon>Endogonomycetes</taxon>
        <taxon>Endogonales</taxon>
        <taxon>Endogonales incertae sedis</taxon>
        <taxon>Bifiguratus</taxon>
    </lineage>
</organism>
<feature type="compositionally biased region" description="Polar residues" evidence="5">
    <location>
        <begin position="661"/>
        <end position="672"/>
    </location>
</feature>
<evidence type="ECO:0000313" key="7">
    <source>
        <dbReference type="EMBL" id="OZJ02859.1"/>
    </source>
</evidence>
<sequence>MLSKLVSLCIAICIQLLFVSQVNAQWGFGMNTMRNNADQNFNNMAVQNSDSLAFNLQKQSNDAAVMSNNKANTGNSLTQFHKRGVYGAYTGPYGSPYGTFGGVGTLGYNALVTFQSLLAIKAVSGMFLKRQSPTDASIAADTVSGDGGAPGITDYAAMYGGVAGNPWDSGLYQYGPPPYGSYGGSGYPAYTFANSANQADAGSIAKQQSNSLAANIQATKNDAFALNNNGASTGAWGTNFKKRQYGAGPFMVPPYGFGYGSGYGYPSSFTTGQNQNAGMGQIASQHQSTLGANINQSDNNAYYKSNSNQNQGNSQTAGSNLVVMEEFIRRVQNENSILANCAYIKDYTQRHVLNSNENARNFYICLPSLCKEIFGSEDRPGWLHRNLTPQEERTISDVFGPCGVVIQALIKLHHEPGFKYEITAERLPAKIRDSLTSSTLYQLPSYYRQRTVIPSNSNNIAGYRMASSVASSTSPSSNTTSGVANPRPTLCLSMIEFWLYYFVYALTIKHSVSNNGRADSQSSSLSGRFAPVTGLAKGNLSYGSSQLFPGMSSKLPGQPMSTARTFSRQLSSSLYIDFLYEYLTYFVPIGQGQSSGEQSAARATVPTTASPRPHSQLLSQARSAVHTLQNIPSPSKQAVKGGLLQIGEQVLEHSPARGLRQTPTKATASTPQAPRHRVPPNGILEDSHVDMLQQRSEAAASLAEFFFGTIIEIWVSQVQASPGSPPSNRASDPLWPDGQSMIGDQRQSTTSDRLAAVKPISKSDAKPSGEVLYGIQCAVQYVAMSDCRNCLSDRTAGGTDAAAVKHRLQRFAYVNMQSRLYWFLKWTMINYPMIDSFESMVTIWSRWAFPWQTLGNNDNVSGWTSYILDNAVFYLVNCHWLLERAAIFGFVDIDSRKAGLTVSSASGVTTGTFASDVKMLLSISDTFQNQDLKDILSEIERALAAPASYLAMSKNSTTPLGRKFSSAGLTKRPSYASSGIPRQSSSSSITSVSNDPRRQLQQEVANSLSVLRASSTNLEGSRWSPDGLFAQGEEGKTLVQNVLQNLQRAIRIRQSLLIELLNPTKGDAGFWSKVAAFFEQTQNEDDLGNKRKLERQIKDLQMCTERFGRAYNATPEQIKTVVDSQPLDLRNAQLSQLTAQQSLYVRYDSEADKKGYLTDEARTQIRLGLRKCSKDDIPTVGPRASKVVRTYEFEPIVRITEYLENWQRSNQGFIVPLRWLANKLLFTCLCGFLLIIFANRYFLSSPQVYSAPVGGTSHMSVRHRRPVPPRSQHPTVRVGRHHQATYRHARDDAWMDVRDGQGIDEPLTSKVDSTGTVEPVQVHRDVIEPTGAGVQINERADAYKGIPPPALNEKTNLSNDVESSYADLNEEVQVKSPESKPVAQQASEAAAGAAVETKRGVSDMYNEAKTAAVEAKDAAYEVAAEAKKAVTEEQTQAKTVWETASKEVSTDLQEAKGAALDTYEAMKETAGFMKDGLAVAATEVLKAVNSISSSLTESTQGLINNLEDGREQRVKETVTKMKTDFEPQAGEPVIVNAAVPPATVFPNKVK</sequence>
<dbReference type="PANTHER" id="PTHR12988:SF6">
    <property type="entry name" value="SPHINGOMYELIN PHOSPHODIESTERASE 4"/>
    <property type="match status" value="1"/>
</dbReference>
<feature type="region of interest" description="Disordered" evidence="5">
    <location>
        <begin position="721"/>
        <end position="752"/>
    </location>
</feature>
<keyword evidence="6" id="KW-0732">Signal</keyword>
<feature type="compositionally biased region" description="Low complexity" evidence="5">
    <location>
        <begin position="977"/>
        <end position="993"/>
    </location>
</feature>
<evidence type="ECO:0000256" key="1">
    <source>
        <dbReference type="ARBA" id="ARBA00004167"/>
    </source>
</evidence>
<dbReference type="OrthoDB" id="10251508at2759"/>
<name>A0A261XWW9_9FUNG</name>
<dbReference type="GO" id="GO:0046513">
    <property type="term" value="P:ceramide biosynthetic process"/>
    <property type="evidence" value="ECO:0007669"/>
    <property type="project" value="TreeGrafter"/>
</dbReference>
<feature type="region of interest" description="Disordered" evidence="5">
    <location>
        <begin position="654"/>
        <end position="679"/>
    </location>
</feature>
<keyword evidence="2" id="KW-0812">Transmembrane</keyword>
<feature type="compositionally biased region" description="Low complexity" evidence="5">
    <location>
        <begin position="305"/>
        <end position="316"/>
    </location>
</feature>
<dbReference type="GO" id="GO:0046475">
    <property type="term" value="P:glycerophospholipid catabolic process"/>
    <property type="evidence" value="ECO:0007669"/>
    <property type="project" value="TreeGrafter"/>
</dbReference>
<feature type="compositionally biased region" description="Polar residues" evidence="5">
    <location>
        <begin position="293"/>
        <end position="304"/>
    </location>
</feature>
<keyword evidence="3" id="KW-1133">Transmembrane helix</keyword>
<feature type="region of interest" description="Disordered" evidence="5">
    <location>
        <begin position="1259"/>
        <end position="1281"/>
    </location>
</feature>
<keyword evidence="4" id="KW-0472">Membrane</keyword>
<evidence type="ECO:0000256" key="5">
    <source>
        <dbReference type="SAM" id="MobiDB-lite"/>
    </source>
</evidence>